<keyword evidence="10 17" id="KW-0249">Electron transport</keyword>
<geneLocation type="mitochondrion" evidence="19"/>
<dbReference type="GO" id="GO:0008137">
    <property type="term" value="F:NADH dehydrogenase (ubiquinone) activity"/>
    <property type="evidence" value="ECO:0007669"/>
    <property type="project" value="UniProtKB-UniRule"/>
</dbReference>
<feature type="domain" description="NADH:quinone oxidoreductase/Mrp antiporter transmembrane" evidence="18">
    <location>
        <begin position="26"/>
        <end position="82"/>
    </location>
</feature>
<keyword evidence="12 17" id="KW-0520">NAD</keyword>
<keyword evidence="15 17" id="KW-0472">Membrane</keyword>
<dbReference type="GO" id="GO:0015990">
    <property type="term" value="P:electron transport coupled proton transport"/>
    <property type="evidence" value="ECO:0007669"/>
    <property type="project" value="TreeGrafter"/>
</dbReference>
<dbReference type="PANTHER" id="PTHR43507">
    <property type="entry name" value="NADH-UBIQUINONE OXIDOREDUCTASE CHAIN 4"/>
    <property type="match status" value="1"/>
</dbReference>
<evidence type="ECO:0000256" key="8">
    <source>
        <dbReference type="ARBA" id="ARBA00022692"/>
    </source>
</evidence>
<keyword evidence="6 17" id="KW-0813">Transport</keyword>
<evidence type="ECO:0000256" key="4">
    <source>
        <dbReference type="ARBA" id="ARBA00012944"/>
    </source>
</evidence>
<organism evidence="19">
    <name type="scientific">Macrocheles nataliae</name>
    <dbReference type="NCBI Taxonomy" id="2058476"/>
    <lineage>
        <taxon>Eukaryota</taxon>
        <taxon>Metazoa</taxon>
        <taxon>Ecdysozoa</taxon>
        <taxon>Arthropoda</taxon>
        <taxon>Chelicerata</taxon>
        <taxon>Arachnida</taxon>
        <taxon>Acari</taxon>
        <taxon>Parasitiformes</taxon>
        <taxon>Mesostigmata</taxon>
        <taxon>Gamasina</taxon>
        <taxon>Eviphidoidea</taxon>
        <taxon>Macrochelidae</taxon>
        <taxon>Macrocheles</taxon>
    </lineage>
</organism>
<proteinExistence type="inferred from homology"/>
<protein>
    <recommendedName>
        <fullName evidence="5 17">NADH-ubiquinone oxidoreductase chain 4</fullName>
        <ecNumber evidence="4 17">7.1.1.2</ecNumber>
    </recommendedName>
</protein>
<comment type="subcellular location">
    <subcellularLocation>
        <location evidence="2 17">Mitochondrion membrane</location>
        <topology evidence="2 17">Multi-pass membrane protein</topology>
    </subcellularLocation>
</comment>
<comment type="similarity">
    <text evidence="3 17">Belongs to the complex I subunit 4 family.</text>
</comment>
<dbReference type="GO" id="GO:0042773">
    <property type="term" value="P:ATP synthesis coupled electron transport"/>
    <property type="evidence" value="ECO:0007669"/>
    <property type="project" value="InterPro"/>
</dbReference>
<evidence type="ECO:0000256" key="12">
    <source>
        <dbReference type="ARBA" id="ARBA00023027"/>
    </source>
</evidence>
<accession>A0A6B9WDE8</accession>
<feature type="transmembrane region" description="Helical" evidence="17">
    <location>
        <begin position="27"/>
        <end position="49"/>
    </location>
</feature>
<reference evidence="19" key="1">
    <citation type="journal article" date="2019" name="Zool. Scr.">
        <title>Mitochondrial genome reorganization characterizes various lineages of mesostigmatid mites (Acari: Parasitiformes).</title>
        <authorList>
            <person name="Li W.-N."/>
            <person name="Shao R."/>
            <person name="Zhang Q."/>
            <person name="Deng W."/>
            <person name="Xue X.-F."/>
        </authorList>
    </citation>
    <scope>NUCLEOTIDE SEQUENCE</scope>
</reference>
<evidence type="ECO:0000256" key="10">
    <source>
        <dbReference type="ARBA" id="ARBA00022982"/>
    </source>
</evidence>
<evidence type="ECO:0000259" key="18">
    <source>
        <dbReference type="Pfam" id="PF00361"/>
    </source>
</evidence>
<evidence type="ECO:0000256" key="17">
    <source>
        <dbReference type="RuleBase" id="RU003297"/>
    </source>
</evidence>
<evidence type="ECO:0000256" key="13">
    <source>
        <dbReference type="ARBA" id="ARBA00023075"/>
    </source>
</evidence>
<keyword evidence="9" id="KW-1278">Translocase</keyword>
<evidence type="ECO:0000256" key="9">
    <source>
        <dbReference type="ARBA" id="ARBA00022967"/>
    </source>
</evidence>
<evidence type="ECO:0000256" key="2">
    <source>
        <dbReference type="ARBA" id="ARBA00004225"/>
    </source>
</evidence>
<feature type="transmembrane region" description="Helical" evidence="17">
    <location>
        <begin position="61"/>
        <end position="80"/>
    </location>
</feature>
<evidence type="ECO:0000256" key="15">
    <source>
        <dbReference type="ARBA" id="ARBA00023136"/>
    </source>
</evidence>
<dbReference type="InterPro" id="IPR001750">
    <property type="entry name" value="ND/Mrp_TM"/>
</dbReference>
<keyword evidence="13 17" id="KW-0830">Ubiquinone</keyword>
<comment type="function">
    <text evidence="17">Core subunit of the mitochondrial membrane respiratory chain NADH dehydrogenase (Complex I) which catalyzes electron transfer from NADH through the respiratory chain, using ubiquinone as an electron acceptor. Essential for the catalytic activity and assembly of complex I.</text>
</comment>
<evidence type="ECO:0000256" key="5">
    <source>
        <dbReference type="ARBA" id="ARBA00021006"/>
    </source>
</evidence>
<comment type="catalytic activity">
    <reaction evidence="16 17">
        <text>a ubiquinone + NADH + 5 H(+)(in) = a ubiquinol + NAD(+) + 4 H(+)(out)</text>
        <dbReference type="Rhea" id="RHEA:29091"/>
        <dbReference type="Rhea" id="RHEA-COMP:9565"/>
        <dbReference type="Rhea" id="RHEA-COMP:9566"/>
        <dbReference type="ChEBI" id="CHEBI:15378"/>
        <dbReference type="ChEBI" id="CHEBI:16389"/>
        <dbReference type="ChEBI" id="CHEBI:17976"/>
        <dbReference type="ChEBI" id="CHEBI:57540"/>
        <dbReference type="ChEBI" id="CHEBI:57945"/>
        <dbReference type="EC" id="7.1.1.2"/>
    </reaction>
</comment>
<dbReference type="GO" id="GO:0031966">
    <property type="term" value="C:mitochondrial membrane"/>
    <property type="evidence" value="ECO:0007669"/>
    <property type="project" value="UniProtKB-SubCell"/>
</dbReference>
<sequence>MKKKMVFFFLLLLMLWSLYLCFSVSSILMFYIFFEMVLIPMMLMVFWFGSQYERLQAGMYLVMYTIFGSLPLLFMILVALKWESNSFFFFFFFWKM</sequence>
<dbReference type="PRINTS" id="PR01437">
    <property type="entry name" value="NUOXDRDTASE4"/>
</dbReference>
<evidence type="ECO:0000256" key="11">
    <source>
        <dbReference type="ARBA" id="ARBA00022989"/>
    </source>
</evidence>
<evidence type="ECO:0000256" key="14">
    <source>
        <dbReference type="ARBA" id="ARBA00023128"/>
    </source>
</evidence>
<name>A0A6B9WDE8_9ACAR</name>
<dbReference type="PANTHER" id="PTHR43507:SF20">
    <property type="entry name" value="NADH-UBIQUINONE OXIDOREDUCTASE CHAIN 4"/>
    <property type="match status" value="1"/>
</dbReference>
<keyword evidence="14 17" id="KW-0496">Mitochondrion</keyword>
<evidence type="ECO:0000256" key="1">
    <source>
        <dbReference type="ARBA" id="ARBA00003257"/>
    </source>
</evidence>
<evidence type="ECO:0000313" key="19">
    <source>
        <dbReference type="EMBL" id="QHQ98543.1"/>
    </source>
</evidence>
<keyword evidence="7 17" id="KW-0679">Respiratory chain</keyword>
<dbReference type="GO" id="GO:0048039">
    <property type="term" value="F:ubiquinone binding"/>
    <property type="evidence" value="ECO:0007669"/>
    <property type="project" value="TreeGrafter"/>
</dbReference>
<dbReference type="AlphaFoldDB" id="A0A6B9WDE8"/>
<dbReference type="EC" id="7.1.1.2" evidence="4 17"/>
<keyword evidence="8 17" id="KW-0812">Transmembrane</keyword>
<dbReference type="GO" id="GO:0003954">
    <property type="term" value="F:NADH dehydrogenase activity"/>
    <property type="evidence" value="ECO:0007669"/>
    <property type="project" value="TreeGrafter"/>
</dbReference>
<evidence type="ECO:0000256" key="6">
    <source>
        <dbReference type="ARBA" id="ARBA00022448"/>
    </source>
</evidence>
<comment type="function">
    <text evidence="1">Core subunit of the mitochondrial membrane respiratory chain NADH dehydrogenase (Complex I) that is believed to belong to the minimal assembly required for catalysis. Complex I functions in the transfer of electrons from NADH to the respiratory chain. The immediate electron acceptor for the enzyme is believed to be ubiquinone.</text>
</comment>
<gene>
    <name evidence="19" type="primary">nad4L</name>
</gene>
<evidence type="ECO:0000256" key="3">
    <source>
        <dbReference type="ARBA" id="ARBA00009025"/>
    </source>
</evidence>
<keyword evidence="11 17" id="KW-1133">Transmembrane helix</keyword>
<dbReference type="InterPro" id="IPR003918">
    <property type="entry name" value="NADH_UbQ_OxRdtase"/>
</dbReference>
<dbReference type="EMBL" id="MK270527">
    <property type="protein sequence ID" value="QHQ98543.1"/>
    <property type="molecule type" value="Genomic_DNA"/>
</dbReference>
<evidence type="ECO:0000256" key="7">
    <source>
        <dbReference type="ARBA" id="ARBA00022660"/>
    </source>
</evidence>
<evidence type="ECO:0000256" key="16">
    <source>
        <dbReference type="ARBA" id="ARBA00049551"/>
    </source>
</evidence>
<dbReference type="Pfam" id="PF00361">
    <property type="entry name" value="Proton_antipo_M"/>
    <property type="match status" value="1"/>
</dbReference>